<dbReference type="InterPro" id="IPR036291">
    <property type="entry name" value="NAD(P)-bd_dom_sf"/>
</dbReference>
<organism evidence="3 4">
    <name type="scientific">Microbacterium algihabitans</name>
    <dbReference type="NCBI Taxonomy" id="3075992"/>
    <lineage>
        <taxon>Bacteria</taxon>
        <taxon>Bacillati</taxon>
        <taxon>Actinomycetota</taxon>
        <taxon>Actinomycetes</taxon>
        <taxon>Micrococcales</taxon>
        <taxon>Microbacteriaceae</taxon>
        <taxon>Microbacterium</taxon>
    </lineage>
</organism>
<keyword evidence="4" id="KW-1185">Reference proteome</keyword>
<feature type="domain" description="Shikimate dehydrogenase substrate binding N-terminal" evidence="2">
    <location>
        <begin position="27"/>
        <end position="99"/>
    </location>
</feature>
<dbReference type="Gene3D" id="3.40.50.10860">
    <property type="entry name" value="Leucine Dehydrogenase, chain A, domain 1"/>
    <property type="match status" value="1"/>
</dbReference>
<reference evidence="3 4" key="1">
    <citation type="submission" date="2023-09" db="EMBL/GenBank/DDBJ databases">
        <title>Microbacterium fusihabitans sp. nov., Microbacterium phycihabitans sp. nov., and Microbacterium cervinum sp. nov., isolated from dried seaweeds of beach.</title>
        <authorList>
            <person name="Lee S.D."/>
        </authorList>
    </citation>
    <scope>NUCLEOTIDE SEQUENCE [LARGE SCALE GENOMIC DNA]</scope>
    <source>
        <strain evidence="3 4">KSW2-21</strain>
    </source>
</reference>
<dbReference type="Pfam" id="PF08501">
    <property type="entry name" value="Shikimate_dh_N"/>
    <property type="match status" value="1"/>
</dbReference>
<dbReference type="PANTHER" id="PTHR21089">
    <property type="entry name" value="SHIKIMATE DEHYDROGENASE"/>
    <property type="match status" value="1"/>
</dbReference>
<evidence type="ECO:0000259" key="2">
    <source>
        <dbReference type="Pfam" id="PF08501"/>
    </source>
</evidence>
<proteinExistence type="predicted"/>
<gene>
    <name evidence="3" type="ORF">RWH43_06085</name>
</gene>
<evidence type="ECO:0000313" key="3">
    <source>
        <dbReference type="EMBL" id="MDU0326325.1"/>
    </source>
</evidence>
<dbReference type="InterPro" id="IPR022893">
    <property type="entry name" value="Shikimate_DH_fam"/>
</dbReference>
<dbReference type="InterPro" id="IPR028939">
    <property type="entry name" value="P5C_Rdtase_cat_N"/>
</dbReference>
<dbReference type="Gene3D" id="3.40.50.720">
    <property type="entry name" value="NAD(P)-binding Rossmann-like Domain"/>
    <property type="match status" value="1"/>
</dbReference>
<dbReference type="PANTHER" id="PTHR21089:SF9">
    <property type="entry name" value="SHIKIMATE DEHYDROGENASE-LIKE PROTEIN HI_0607"/>
    <property type="match status" value="1"/>
</dbReference>
<dbReference type="Pfam" id="PF03807">
    <property type="entry name" value="F420_oxidored"/>
    <property type="match status" value="1"/>
</dbReference>
<dbReference type="InterPro" id="IPR013708">
    <property type="entry name" value="Shikimate_DH-bd_N"/>
</dbReference>
<name>A0ABU3RTU2_9MICO</name>
<dbReference type="EMBL" id="JAWDIU010000001">
    <property type="protein sequence ID" value="MDU0326325.1"/>
    <property type="molecule type" value="Genomic_DNA"/>
</dbReference>
<feature type="domain" description="Pyrroline-5-carboxylate reductase catalytic N-terminal" evidence="1">
    <location>
        <begin position="132"/>
        <end position="177"/>
    </location>
</feature>
<dbReference type="Proteomes" id="UP001256673">
    <property type="component" value="Unassembled WGS sequence"/>
</dbReference>
<dbReference type="SUPFAM" id="SSF53223">
    <property type="entry name" value="Aminoacid dehydrogenase-like, N-terminal domain"/>
    <property type="match status" value="1"/>
</dbReference>
<dbReference type="InterPro" id="IPR046346">
    <property type="entry name" value="Aminoacid_DH-like_N_sf"/>
</dbReference>
<dbReference type="CDD" id="cd01065">
    <property type="entry name" value="NAD_bind_Shikimate_DH"/>
    <property type="match status" value="1"/>
</dbReference>
<dbReference type="NCBIfam" id="NF009202">
    <property type="entry name" value="PRK12550.1"/>
    <property type="match status" value="1"/>
</dbReference>
<comment type="caution">
    <text evidence="3">The sequence shown here is derived from an EMBL/GenBank/DDBJ whole genome shotgun (WGS) entry which is preliminary data.</text>
</comment>
<evidence type="ECO:0000313" key="4">
    <source>
        <dbReference type="Proteomes" id="UP001256673"/>
    </source>
</evidence>
<dbReference type="SUPFAM" id="SSF51735">
    <property type="entry name" value="NAD(P)-binding Rossmann-fold domains"/>
    <property type="match status" value="1"/>
</dbReference>
<dbReference type="RefSeq" id="WP_316000950.1">
    <property type="nucleotide sequence ID" value="NZ_JAWDIU010000001.1"/>
</dbReference>
<sequence>MTETNLAPHRIDAQTTVCISVSARPTSIGTRFHNYLYAELGLNFVYKAFRTTDIAGTIAGVRALGIRGCSVSMPHKETVIPLVDTLEPSAAAIGSVNTIVNDDGVLTASNTDYLAIDELIADHNVDLTRPVILHGSGGMAKAIAAVLHARGADQVTVLSRNADTGAALARQYGFAAASDLPAPAEATLINATPLGMNGPHADALAFPLEHIRAAPVVMDVVAFPTETPLLAAAREAGAEVIGGDAVIALQAARQFVAYTGVVPTAEQVARAATYSRETVAAG</sequence>
<accession>A0ABU3RTU2</accession>
<evidence type="ECO:0000259" key="1">
    <source>
        <dbReference type="Pfam" id="PF03807"/>
    </source>
</evidence>
<protein>
    <submittedName>
        <fullName evidence="3">Shikimate 5-dehydrogenase</fullName>
    </submittedName>
</protein>